<comment type="caution">
    <text evidence="1">The sequence shown here is derived from an EMBL/GenBank/DDBJ whole genome shotgun (WGS) entry which is preliminary data.</text>
</comment>
<sequence>MWVVSLPVGEERLWILQICASISFLLYFLLSQRLHMLF</sequence>
<evidence type="ECO:0000313" key="2">
    <source>
        <dbReference type="Proteomes" id="UP000091857"/>
    </source>
</evidence>
<organism evidence="1 2">
    <name type="scientific">Manihot esculenta</name>
    <name type="common">Cassava</name>
    <name type="synonym">Jatropha manihot</name>
    <dbReference type="NCBI Taxonomy" id="3983"/>
    <lineage>
        <taxon>Eukaryota</taxon>
        <taxon>Viridiplantae</taxon>
        <taxon>Streptophyta</taxon>
        <taxon>Embryophyta</taxon>
        <taxon>Tracheophyta</taxon>
        <taxon>Spermatophyta</taxon>
        <taxon>Magnoliopsida</taxon>
        <taxon>eudicotyledons</taxon>
        <taxon>Gunneridae</taxon>
        <taxon>Pentapetalae</taxon>
        <taxon>rosids</taxon>
        <taxon>fabids</taxon>
        <taxon>Malpighiales</taxon>
        <taxon>Euphorbiaceae</taxon>
        <taxon>Crotonoideae</taxon>
        <taxon>Manihoteae</taxon>
        <taxon>Manihot</taxon>
    </lineage>
</organism>
<reference evidence="2" key="1">
    <citation type="journal article" date="2016" name="Nat. Biotechnol.">
        <title>Sequencing wild and cultivated cassava and related species reveals extensive interspecific hybridization and genetic diversity.</title>
        <authorList>
            <person name="Bredeson J.V."/>
            <person name="Lyons J.B."/>
            <person name="Prochnik S.E."/>
            <person name="Wu G.A."/>
            <person name="Ha C.M."/>
            <person name="Edsinger-Gonzales E."/>
            <person name="Grimwood J."/>
            <person name="Schmutz J."/>
            <person name="Rabbi I.Y."/>
            <person name="Egesi C."/>
            <person name="Nauluvula P."/>
            <person name="Lebot V."/>
            <person name="Ndunguru J."/>
            <person name="Mkamilo G."/>
            <person name="Bart R.S."/>
            <person name="Setter T.L."/>
            <person name="Gleadow R.M."/>
            <person name="Kulakow P."/>
            <person name="Ferguson M.E."/>
            <person name="Rounsley S."/>
            <person name="Rokhsar D.S."/>
        </authorList>
    </citation>
    <scope>NUCLEOTIDE SEQUENCE [LARGE SCALE GENOMIC DNA]</scope>
    <source>
        <strain evidence="2">cv. AM560-2</strain>
    </source>
</reference>
<keyword evidence="2" id="KW-1185">Reference proteome</keyword>
<gene>
    <name evidence="1" type="ORF">MANES_12G093101v8</name>
</gene>
<evidence type="ECO:0000313" key="1">
    <source>
        <dbReference type="EMBL" id="KAG8642517.1"/>
    </source>
</evidence>
<dbReference type="Proteomes" id="UP000091857">
    <property type="component" value="Chromosome 12"/>
</dbReference>
<name>A0ACB7GQF4_MANES</name>
<accession>A0ACB7GQF4</accession>
<dbReference type="EMBL" id="CM004398">
    <property type="protein sequence ID" value="KAG8642517.1"/>
    <property type="molecule type" value="Genomic_DNA"/>
</dbReference>
<protein>
    <submittedName>
        <fullName evidence="1">Uncharacterized protein</fullName>
    </submittedName>
</protein>
<proteinExistence type="predicted"/>